<keyword evidence="4" id="KW-1185">Reference proteome</keyword>
<feature type="compositionally biased region" description="Polar residues" evidence="2">
    <location>
        <begin position="72"/>
        <end position="93"/>
    </location>
</feature>
<dbReference type="EMBL" id="KB446539">
    <property type="protein sequence ID" value="EME44349.1"/>
    <property type="molecule type" value="Genomic_DNA"/>
</dbReference>
<accession>N1PPJ1</accession>
<dbReference type="Proteomes" id="UP000016933">
    <property type="component" value="Unassembled WGS sequence"/>
</dbReference>
<dbReference type="AlphaFoldDB" id="N1PPJ1"/>
<evidence type="ECO:0000256" key="1">
    <source>
        <dbReference type="SAM" id="Coils"/>
    </source>
</evidence>
<protein>
    <submittedName>
        <fullName evidence="3">Uncharacterized protein</fullName>
    </submittedName>
</protein>
<feature type="compositionally biased region" description="Basic and acidic residues" evidence="2">
    <location>
        <begin position="166"/>
        <end position="181"/>
    </location>
</feature>
<feature type="coiled-coil region" evidence="1">
    <location>
        <begin position="257"/>
        <end position="284"/>
    </location>
</feature>
<feature type="compositionally biased region" description="Polar residues" evidence="2">
    <location>
        <begin position="21"/>
        <end position="47"/>
    </location>
</feature>
<sequence length="319" mass="36130">MDNDRAATARAVFARIRQGPSRMTSIPHPNNTDSTSAAASHQPTENKTPPAPEPRLGSIEDKSKSTDVAADSQMQTERSDSVMSQSPATSKRTTLVFESHVSINPRDTCLAAHHNGKRAVETVKQCRYADCYESHFDPANAKPKPYRMLTANKLADLERWLTTPNARHEDGKRRERQREAESIGSDHFTLDDLRGALTYGIEKIQESHVEVESLAVYFEKHYSLFFLDLCRDAVPISHFPRFEVIAGMERPDLVYEMIRAATQIDYLRDEIEELNREIVKTKWAAAKKGEDFEIRELLRLGYIELEQDGGKDEGVLRLG</sequence>
<evidence type="ECO:0000313" key="3">
    <source>
        <dbReference type="EMBL" id="EME44349.1"/>
    </source>
</evidence>
<reference evidence="4" key="1">
    <citation type="journal article" date="2012" name="PLoS Genet.">
        <title>The genomes of the fungal plant pathogens Cladosporium fulvum and Dothistroma septosporum reveal adaptation to different hosts and lifestyles but also signatures of common ancestry.</title>
        <authorList>
            <person name="de Wit P.J.G.M."/>
            <person name="van der Burgt A."/>
            <person name="Oekmen B."/>
            <person name="Stergiopoulos I."/>
            <person name="Abd-Elsalam K.A."/>
            <person name="Aerts A.L."/>
            <person name="Bahkali A.H."/>
            <person name="Beenen H.G."/>
            <person name="Chettri P."/>
            <person name="Cox M.P."/>
            <person name="Datema E."/>
            <person name="de Vries R.P."/>
            <person name="Dhillon B."/>
            <person name="Ganley A.R."/>
            <person name="Griffiths S.A."/>
            <person name="Guo Y."/>
            <person name="Hamelin R.C."/>
            <person name="Henrissat B."/>
            <person name="Kabir M.S."/>
            <person name="Jashni M.K."/>
            <person name="Kema G."/>
            <person name="Klaubauf S."/>
            <person name="Lapidus A."/>
            <person name="Levasseur A."/>
            <person name="Lindquist E."/>
            <person name="Mehrabi R."/>
            <person name="Ohm R.A."/>
            <person name="Owen T.J."/>
            <person name="Salamov A."/>
            <person name="Schwelm A."/>
            <person name="Schijlen E."/>
            <person name="Sun H."/>
            <person name="van den Burg H.A."/>
            <person name="van Ham R.C.H.J."/>
            <person name="Zhang S."/>
            <person name="Goodwin S.B."/>
            <person name="Grigoriev I.V."/>
            <person name="Collemare J."/>
            <person name="Bradshaw R.E."/>
        </authorList>
    </citation>
    <scope>NUCLEOTIDE SEQUENCE [LARGE SCALE GENOMIC DNA]</scope>
    <source>
        <strain evidence="4">NZE10 / CBS 128990</strain>
    </source>
</reference>
<dbReference type="OrthoDB" id="10423016at2759"/>
<name>N1PPJ1_DOTSN</name>
<evidence type="ECO:0000313" key="4">
    <source>
        <dbReference type="Proteomes" id="UP000016933"/>
    </source>
</evidence>
<keyword evidence="1" id="KW-0175">Coiled coil</keyword>
<feature type="region of interest" description="Disordered" evidence="2">
    <location>
        <begin position="1"/>
        <end position="93"/>
    </location>
</feature>
<dbReference type="HOGENOM" id="CLU_871615_0_0_1"/>
<gene>
    <name evidence="3" type="ORF">DOTSEDRAFT_24407</name>
</gene>
<evidence type="ECO:0000256" key="2">
    <source>
        <dbReference type="SAM" id="MobiDB-lite"/>
    </source>
</evidence>
<feature type="region of interest" description="Disordered" evidence="2">
    <location>
        <begin position="163"/>
        <end position="182"/>
    </location>
</feature>
<organism evidence="3 4">
    <name type="scientific">Dothistroma septosporum (strain NZE10 / CBS 128990)</name>
    <name type="common">Red band needle blight fungus</name>
    <name type="synonym">Mycosphaerella pini</name>
    <dbReference type="NCBI Taxonomy" id="675120"/>
    <lineage>
        <taxon>Eukaryota</taxon>
        <taxon>Fungi</taxon>
        <taxon>Dikarya</taxon>
        <taxon>Ascomycota</taxon>
        <taxon>Pezizomycotina</taxon>
        <taxon>Dothideomycetes</taxon>
        <taxon>Dothideomycetidae</taxon>
        <taxon>Mycosphaerellales</taxon>
        <taxon>Mycosphaerellaceae</taxon>
        <taxon>Dothistroma</taxon>
    </lineage>
</organism>
<proteinExistence type="predicted"/>
<reference evidence="3 4" key="2">
    <citation type="journal article" date="2012" name="PLoS Pathog.">
        <title>Diverse lifestyles and strategies of plant pathogenesis encoded in the genomes of eighteen Dothideomycetes fungi.</title>
        <authorList>
            <person name="Ohm R.A."/>
            <person name="Feau N."/>
            <person name="Henrissat B."/>
            <person name="Schoch C.L."/>
            <person name="Horwitz B.A."/>
            <person name="Barry K.W."/>
            <person name="Condon B.J."/>
            <person name="Copeland A.C."/>
            <person name="Dhillon B."/>
            <person name="Glaser F."/>
            <person name="Hesse C.N."/>
            <person name="Kosti I."/>
            <person name="LaButti K."/>
            <person name="Lindquist E.A."/>
            <person name="Lucas S."/>
            <person name="Salamov A.A."/>
            <person name="Bradshaw R.E."/>
            <person name="Ciuffetti L."/>
            <person name="Hamelin R.C."/>
            <person name="Kema G.H.J."/>
            <person name="Lawrence C."/>
            <person name="Scott J.A."/>
            <person name="Spatafora J.W."/>
            <person name="Turgeon B.G."/>
            <person name="de Wit P.J.G.M."/>
            <person name="Zhong S."/>
            <person name="Goodwin S.B."/>
            <person name="Grigoriev I.V."/>
        </authorList>
    </citation>
    <scope>NUCLEOTIDE SEQUENCE [LARGE SCALE GENOMIC DNA]</scope>
    <source>
        <strain evidence="4">NZE10 / CBS 128990</strain>
    </source>
</reference>